<dbReference type="AlphaFoldDB" id="L1NAC5"/>
<dbReference type="eggNOG" id="COG3117">
    <property type="taxonomic scope" value="Bacteria"/>
</dbReference>
<proteinExistence type="predicted"/>
<name>L1NAC5_9PORP</name>
<reference evidence="3 4" key="1">
    <citation type="submission" date="2012-05" db="EMBL/GenBank/DDBJ databases">
        <authorList>
            <person name="Weinstock G."/>
            <person name="Sodergren E."/>
            <person name="Lobos E.A."/>
            <person name="Fulton L."/>
            <person name="Fulton R."/>
            <person name="Courtney L."/>
            <person name="Fronick C."/>
            <person name="O'Laughlin M."/>
            <person name="Godfrey J."/>
            <person name="Wilson R.M."/>
            <person name="Miner T."/>
            <person name="Farmer C."/>
            <person name="Delehaunty K."/>
            <person name="Cordes M."/>
            <person name="Minx P."/>
            <person name="Tomlinson C."/>
            <person name="Chen J."/>
            <person name="Wollam A."/>
            <person name="Pepin K.H."/>
            <person name="Bhonagiri V."/>
            <person name="Zhang X."/>
            <person name="Suruliraj S."/>
            <person name="Warren W."/>
            <person name="Mitreva M."/>
            <person name="Mardis E.R."/>
            <person name="Wilson R.K."/>
        </authorList>
    </citation>
    <scope>NUCLEOTIDE SEQUENCE [LARGE SCALE GENOMIC DNA]</scope>
    <source>
        <strain evidence="3 4">F0037</strain>
    </source>
</reference>
<dbReference type="PATRIC" id="fig|1127696.3.peg.1472"/>
<evidence type="ECO:0000256" key="1">
    <source>
        <dbReference type="SAM" id="MobiDB-lite"/>
    </source>
</evidence>
<dbReference type="RefSeq" id="WP_005467755.1">
    <property type="nucleotide sequence ID" value="NZ_KB291032.1"/>
</dbReference>
<evidence type="ECO:0008006" key="5">
    <source>
        <dbReference type="Google" id="ProtNLM"/>
    </source>
</evidence>
<dbReference type="Proteomes" id="UP000010408">
    <property type="component" value="Unassembled WGS sequence"/>
</dbReference>
<dbReference type="STRING" id="1127696.HMPREF9134_01632"/>
<dbReference type="HOGENOM" id="CLU_098275_0_1_10"/>
<evidence type="ECO:0000313" key="4">
    <source>
        <dbReference type="Proteomes" id="UP000010408"/>
    </source>
</evidence>
<evidence type="ECO:0000256" key="2">
    <source>
        <dbReference type="SAM" id="Phobius"/>
    </source>
</evidence>
<dbReference type="InterPro" id="IPR026265">
    <property type="entry name" value="LptC"/>
</dbReference>
<sequence>MLELPPHSAAGGYKGLPTKDTTSLVGGLFSLPCTALSRVLIVLAGLLFLAACSKERVETKNLAVNIDSLYSARMVQLNTLISDSGLIRYRMTAAELLIYERPERNEWVFPHGLLLRPYDTISGSKVFIKADSAIRRTQNEEWELIGNVRVQGPNGQRLNTHRLFWLRDSRRLYSKDTTYFFTQGRELRGSHFEATDDLSWYEIYDNRGVIEYEEDAAKSPSPQPATPDTLQRGIR</sequence>
<dbReference type="NCBIfam" id="TIGR04409">
    <property type="entry name" value="LptC_YrbK"/>
    <property type="match status" value="1"/>
</dbReference>
<gene>
    <name evidence="3" type="ORF">HMPREF9134_01632</name>
</gene>
<keyword evidence="2" id="KW-1133">Transmembrane helix</keyword>
<protein>
    <recommendedName>
        <fullName evidence="5">LPS export ABC transporter periplasmic protein LptC</fullName>
    </recommendedName>
</protein>
<feature type="region of interest" description="Disordered" evidence="1">
    <location>
        <begin position="213"/>
        <end position="235"/>
    </location>
</feature>
<organism evidence="3 4">
    <name type="scientific">Porphyromonas catoniae F0037</name>
    <dbReference type="NCBI Taxonomy" id="1127696"/>
    <lineage>
        <taxon>Bacteria</taxon>
        <taxon>Pseudomonadati</taxon>
        <taxon>Bacteroidota</taxon>
        <taxon>Bacteroidia</taxon>
        <taxon>Bacteroidales</taxon>
        <taxon>Porphyromonadaceae</taxon>
        <taxon>Porphyromonas</taxon>
    </lineage>
</organism>
<dbReference type="GO" id="GO:0005886">
    <property type="term" value="C:plasma membrane"/>
    <property type="evidence" value="ECO:0007669"/>
    <property type="project" value="InterPro"/>
</dbReference>
<feature type="transmembrane region" description="Helical" evidence="2">
    <location>
        <begin position="29"/>
        <end position="52"/>
    </location>
</feature>
<dbReference type="Pfam" id="PF06835">
    <property type="entry name" value="LptC"/>
    <property type="match status" value="1"/>
</dbReference>
<keyword evidence="2" id="KW-0472">Membrane</keyword>
<dbReference type="InterPro" id="IPR010664">
    <property type="entry name" value="LipoPS_assembly_LptC-rel"/>
</dbReference>
<dbReference type="EMBL" id="AMEQ01000040">
    <property type="protein sequence ID" value="EKY00298.1"/>
    <property type="molecule type" value="Genomic_DNA"/>
</dbReference>
<accession>L1NAC5</accession>
<comment type="caution">
    <text evidence="3">The sequence shown here is derived from an EMBL/GenBank/DDBJ whole genome shotgun (WGS) entry which is preliminary data.</text>
</comment>
<evidence type="ECO:0000313" key="3">
    <source>
        <dbReference type="EMBL" id="EKY00298.1"/>
    </source>
</evidence>
<dbReference type="GO" id="GO:0015221">
    <property type="term" value="F:lipopolysaccharide transmembrane transporter activity"/>
    <property type="evidence" value="ECO:0007669"/>
    <property type="project" value="InterPro"/>
</dbReference>
<keyword evidence="2" id="KW-0812">Transmembrane</keyword>